<reference evidence="4 5" key="1">
    <citation type="submission" date="2016-07" db="EMBL/GenBank/DDBJ databases">
        <title>Draft genome sequence of Prauserella sp. YIM 121212, isolated from alkaline soil.</title>
        <authorList>
            <person name="Ruckert C."/>
            <person name="Albersmeier A."/>
            <person name="Jiang C.-L."/>
            <person name="Jiang Y."/>
            <person name="Kalinowski J."/>
            <person name="Schneider O."/>
            <person name="Winkler A."/>
            <person name="Zotchev S.B."/>
        </authorList>
    </citation>
    <scope>NUCLEOTIDE SEQUENCE [LARGE SCALE GENOMIC DNA]</scope>
    <source>
        <strain evidence="4 5">YIM 121212</strain>
    </source>
</reference>
<dbReference type="PANTHER" id="PTHR33744:SF1">
    <property type="entry name" value="DNA-BINDING TRANSCRIPTIONAL ACTIVATOR ADER"/>
    <property type="match status" value="1"/>
</dbReference>
<dbReference type="Pfam" id="PF13556">
    <property type="entry name" value="HTH_30"/>
    <property type="match status" value="1"/>
</dbReference>
<accession>A0A318LZ44</accession>
<comment type="caution">
    <text evidence="4">The sequence shown here is derived from an EMBL/GenBank/DDBJ whole genome shotgun (WGS) entry which is preliminary data.</text>
</comment>
<comment type="similarity">
    <text evidence="1">Belongs to the CdaR family.</text>
</comment>
<dbReference type="PANTHER" id="PTHR33744">
    <property type="entry name" value="CARBOHYDRATE DIACID REGULATOR"/>
    <property type="match status" value="1"/>
</dbReference>
<gene>
    <name evidence="4" type="ORF">BA062_34755</name>
</gene>
<feature type="domain" description="PucR C-terminal helix-turn-helix" evidence="2">
    <location>
        <begin position="466"/>
        <end position="524"/>
    </location>
</feature>
<sequence length="533" mass="55828">MASPSVTLGQLLDLGLLQRYEVLGGESGLRRPVRVVVVGSTVHEISELAAGSVVVFGREQLALDDLAMDLAIRRAGSAGLSGIIAARTSRQVPFVTRRLADRFALPLIGVDDIGPAGVVAAFDPYVRAPEIAGLRVLGDAARRFQRPPANANALTSSLAATLGEPVALVDAESRFVAGDPAVHALLGTHPAADELGGPHPVAVTVRAGEADILLQPVQVDPAGLAVYWIAVRLPGSAAGVLLEPVRQAVAIAALSFAVHVAGDAVRSERENRRRSLLLNEILEQPGDLGRRTAERASALGWRLAGWHTAVQVQVSHAPSSVRLSALGTELEEHLAEHGLSVALVERAEGWVFWSTTEAEADAGDPGPLTKRVAAALAAAEAEHPGLRLCAGVGGAHAGTAGIGRSADQARQAVLLARTTRRPATVEHIDAVSTRRLLAGWYGSAPLRGAAADLLAPLQDADPSGELVRTLRCYLDCQSSAKAAATVLGVHRNTVMQRMERVAQLLPADLDEPDDRLAVHLAARAVDVQWDDPA</sequence>
<dbReference type="Gene3D" id="1.10.10.2840">
    <property type="entry name" value="PucR C-terminal helix-turn-helix domain"/>
    <property type="match status" value="1"/>
</dbReference>
<name>A0A318LZ44_9PSEU</name>
<dbReference type="Pfam" id="PF17853">
    <property type="entry name" value="GGDEF_2"/>
    <property type="match status" value="1"/>
</dbReference>
<keyword evidence="5" id="KW-1185">Reference proteome</keyword>
<dbReference type="InterPro" id="IPR051448">
    <property type="entry name" value="CdaR-like_regulators"/>
</dbReference>
<evidence type="ECO:0000259" key="2">
    <source>
        <dbReference type="Pfam" id="PF13556"/>
    </source>
</evidence>
<evidence type="ECO:0000313" key="5">
    <source>
        <dbReference type="Proteomes" id="UP000247892"/>
    </source>
</evidence>
<evidence type="ECO:0000259" key="3">
    <source>
        <dbReference type="Pfam" id="PF17853"/>
    </source>
</evidence>
<dbReference type="EMBL" id="MASU01000019">
    <property type="protein sequence ID" value="PXY18765.1"/>
    <property type="molecule type" value="Genomic_DNA"/>
</dbReference>
<dbReference type="AlphaFoldDB" id="A0A318LZ44"/>
<evidence type="ECO:0000313" key="4">
    <source>
        <dbReference type="EMBL" id="PXY18765.1"/>
    </source>
</evidence>
<dbReference type="InterPro" id="IPR025736">
    <property type="entry name" value="PucR_C-HTH_dom"/>
</dbReference>
<dbReference type="Proteomes" id="UP000247892">
    <property type="component" value="Unassembled WGS sequence"/>
</dbReference>
<feature type="domain" description="CdaR GGDEF-like" evidence="3">
    <location>
        <begin position="291"/>
        <end position="413"/>
    </location>
</feature>
<evidence type="ECO:0000256" key="1">
    <source>
        <dbReference type="ARBA" id="ARBA00006754"/>
    </source>
</evidence>
<protein>
    <submittedName>
        <fullName evidence="4">Transcriptional regulator CdaR</fullName>
    </submittedName>
</protein>
<organism evidence="4 5">
    <name type="scientific">Prauserella flavalba</name>
    <dbReference type="NCBI Taxonomy" id="1477506"/>
    <lineage>
        <taxon>Bacteria</taxon>
        <taxon>Bacillati</taxon>
        <taxon>Actinomycetota</taxon>
        <taxon>Actinomycetes</taxon>
        <taxon>Pseudonocardiales</taxon>
        <taxon>Pseudonocardiaceae</taxon>
        <taxon>Prauserella</taxon>
    </lineage>
</organism>
<proteinExistence type="inferred from homology"/>
<dbReference type="OrthoDB" id="3190266at2"/>
<dbReference type="InterPro" id="IPR042070">
    <property type="entry name" value="PucR_C-HTH_sf"/>
</dbReference>
<dbReference type="InterPro" id="IPR041522">
    <property type="entry name" value="CdaR_GGDEF"/>
</dbReference>
<dbReference type="RefSeq" id="WP_110343496.1">
    <property type="nucleotide sequence ID" value="NZ_JBHVKT010000003.1"/>
</dbReference>